<dbReference type="Proteomes" id="UP000253507">
    <property type="component" value="Unassembled WGS sequence"/>
</dbReference>
<dbReference type="AlphaFoldDB" id="A0A367EYH4"/>
<feature type="transmembrane region" description="Helical" evidence="2">
    <location>
        <begin position="150"/>
        <end position="167"/>
    </location>
</feature>
<gene>
    <name evidence="4" type="ORF">DQ392_06465</name>
</gene>
<dbReference type="Pfam" id="PF20177">
    <property type="entry name" value="DUF6542"/>
    <property type="match status" value="1"/>
</dbReference>
<keyword evidence="5" id="KW-1185">Reference proteome</keyword>
<sequence length="249" mass="25784">MEQRSAHPTQHGPYELYGDPEPYEPSHRYADEPRQGHAPADLAAGVAGGEVAAGSVRIRRRPRLPRPAAAPSSSPPPPPPASGRGGVQGDRRPPHRPAPSGEGAPPGARGAAPGRLPAPRLTGLGVGVFAMLLMAAFGALARLLSSGVPVAYGSAFVLVCVALALWVRPAELFAAPVAMPLAYTVGLFLVGGSGKGVAGVLQDVFTGLALHAVWLYAGTLLAGLIVLVRKTKLVLERRRRRRSKAPQGA</sequence>
<dbReference type="EMBL" id="QOIM01000024">
    <property type="protein sequence ID" value="RCG22672.1"/>
    <property type="molecule type" value="Genomic_DNA"/>
</dbReference>
<feature type="domain" description="DUF6542" evidence="3">
    <location>
        <begin position="120"/>
        <end position="231"/>
    </location>
</feature>
<feature type="compositionally biased region" description="Low complexity" evidence="1">
    <location>
        <begin position="98"/>
        <end position="116"/>
    </location>
</feature>
<reference evidence="4 5" key="1">
    <citation type="submission" date="2018-06" db="EMBL/GenBank/DDBJ databases">
        <title>Streptomyces reniochalinae sp. nov. and Streptomyces diacarnus sp. nov. from marine sponges.</title>
        <authorList>
            <person name="Li L."/>
        </authorList>
    </citation>
    <scope>NUCLEOTIDE SEQUENCE [LARGE SCALE GENOMIC DNA]</scope>
    <source>
        <strain evidence="4 5">LHW50302</strain>
    </source>
</reference>
<evidence type="ECO:0000259" key="3">
    <source>
        <dbReference type="Pfam" id="PF20177"/>
    </source>
</evidence>
<organism evidence="4 5">
    <name type="scientific">Streptomyces reniochalinae</name>
    <dbReference type="NCBI Taxonomy" id="2250578"/>
    <lineage>
        <taxon>Bacteria</taxon>
        <taxon>Bacillati</taxon>
        <taxon>Actinomycetota</taxon>
        <taxon>Actinomycetes</taxon>
        <taxon>Kitasatosporales</taxon>
        <taxon>Streptomycetaceae</taxon>
        <taxon>Streptomyces</taxon>
    </lineage>
</organism>
<keyword evidence="2" id="KW-0812">Transmembrane</keyword>
<feature type="compositionally biased region" description="Low complexity" evidence="1">
    <location>
        <begin position="43"/>
        <end position="54"/>
    </location>
</feature>
<dbReference type="InterPro" id="IPR046672">
    <property type="entry name" value="DUF6542"/>
</dbReference>
<comment type="caution">
    <text evidence="4">The sequence shown here is derived from an EMBL/GenBank/DDBJ whole genome shotgun (WGS) entry which is preliminary data.</text>
</comment>
<evidence type="ECO:0000313" key="5">
    <source>
        <dbReference type="Proteomes" id="UP000253507"/>
    </source>
</evidence>
<dbReference type="RefSeq" id="WP_114014500.1">
    <property type="nucleotide sequence ID" value="NZ_QOIM01000024.1"/>
</dbReference>
<feature type="transmembrane region" description="Helical" evidence="2">
    <location>
        <begin position="204"/>
        <end position="228"/>
    </location>
</feature>
<keyword evidence="2" id="KW-0472">Membrane</keyword>
<feature type="transmembrane region" description="Helical" evidence="2">
    <location>
        <begin position="172"/>
        <end position="192"/>
    </location>
</feature>
<keyword evidence="2" id="KW-1133">Transmembrane helix</keyword>
<feature type="transmembrane region" description="Helical" evidence="2">
    <location>
        <begin position="121"/>
        <end position="144"/>
    </location>
</feature>
<dbReference type="OrthoDB" id="4334282at2"/>
<evidence type="ECO:0000256" key="2">
    <source>
        <dbReference type="SAM" id="Phobius"/>
    </source>
</evidence>
<feature type="region of interest" description="Disordered" evidence="1">
    <location>
        <begin position="1"/>
        <end position="116"/>
    </location>
</feature>
<evidence type="ECO:0000313" key="4">
    <source>
        <dbReference type="EMBL" id="RCG22672.1"/>
    </source>
</evidence>
<accession>A0A367EYH4</accession>
<feature type="compositionally biased region" description="Basic and acidic residues" evidence="1">
    <location>
        <begin position="24"/>
        <end position="35"/>
    </location>
</feature>
<name>A0A367EYH4_9ACTN</name>
<proteinExistence type="predicted"/>
<protein>
    <recommendedName>
        <fullName evidence="3">DUF6542 domain-containing protein</fullName>
    </recommendedName>
</protein>
<evidence type="ECO:0000256" key="1">
    <source>
        <dbReference type="SAM" id="MobiDB-lite"/>
    </source>
</evidence>